<dbReference type="InterPro" id="IPR004242">
    <property type="entry name" value="Transposase_21"/>
</dbReference>
<dbReference type="PANTHER" id="PTHR46579:SF1">
    <property type="entry name" value="F5_8 TYPE C DOMAIN-CONTAINING PROTEIN"/>
    <property type="match status" value="1"/>
</dbReference>
<accession>A0A0H2RH56</accession>
<dbReference type="InParanoid" id="A0A0H2RH56"/>
<reference evidence="3 4" key="1">
    <citation type="submission" date="2015-04" db="EMBL/GenBank/DDBJ databases">
        <title>Complete genome sequence of Schizopora paradoxa KUC8140, a cosmopolitan wood degrader in East Asia.</title>
        <authorList>
            <consortium name="DOE Joint Genome Institute"/>
            <person name="Min B."/>
            <person name="Park H."/>
            <person name="Jang Y."/>
            <person name="Kim J.-J."/>
            <person name="Kim K.H."/>
            <person name="Pangilinan J."/>
            <person name="Lipzen A."/>
            <person name="Riley R."/>
            <person name="Grigoriev I.V."/>
            <person name="Spatafora J.W."/>
            <person name="Choi I.-G."/>
        </authorList>
    </citation>
    <scope>NUCLEOTIDE SEQUENCE [LARGE SCALE GENOMIC DNA]</scope>
    <source>
        <strain evidence="3 4">KUC8140</strain>
    </source>
</reference>
<keyword evidence="2" id="KW-0732">Signal</keyword>
<sequence>MLLVVVLSVLGNLTNPFANSTLRVLVHFIPMVKRGSTDEPVDSATDTLVKSIPKDIRTVKKRLKLNPVVHTFAVCPQCSKVYRPLKLPDGRLDFPRLCTNNVKGKRMLLCKGVLCKDAMVNGEVRRAPIKPYYIHDFDSFKARFMMDPVIEGLLFRGQICSEKEESEDIKDGKHLSQLPGPNGGLFMDPTTGELRLAWNLSTDWGNPFSNKASGKQVSVGSVAATCLNLPPLYRYKMENVYLATVIPGPKEPDVDEIGDYFDIIVDFFLQSYLHGSFFSSTYMHPNGILERSIIAAFVADSPAARKCTGLISTAGKYNMCNVCCMSQSEINELDMTKPCFKPRDLEKTILDAKVWREETGTDNRKRLARKNGVRWSPFYRLPYWNPHKCVIIDGMHDLLLGLVQYHCRTVLGIDEADEEDEAKPLKPAALKKARDRIQSGKMSANYVRKLPICDLLQFCREFNIDTSGFPAEGPLLKRNLRKALFKGITAKRMAATASGAGGETEVPDQASDPKGAFNSNRTVPTLSWGEVEMVQKSIQETQRPRWHKGPPSNFGEKEHGKLKADQWRSVIEFDVPVALAKLSDDGQQAHAKLFRSTMLLAVAIRYATSHKMSERRIKRYTHHILEYLKSIREINPSARLRPNHHNALHIGEYLRLFGPMHGWWMFVFERVIGKLQQVNTNNRNGELEKTMLDSFVAAGNLKATLKHPDAGELVTEIASMLQGAENNRGTLHSDSLVGFKAETGPSKQPKRTTENALEDDIYNAFLKLQPLIRHELASESWNASRRVTLHDTIEIRGHTYSSVAKSSSKLVFCKSGSGQYWPSDIHLIFSVPHPSQSDSILSFIVLRAYNRVLPGMRDPFKEYPEFGASIWRKESIQEPFVVPVLPTLDICHGIMTSWDAHHVVMKPLLRDF</sequence>
<dbReference type="AlphaFoldDB" id="A0A0H2RH56"/>
<evidence type="ECO:0000313" key="4">
    <source>
        <dbReference type="Proteomes" id="UP000053477"/>
    </source>
</evidence>
<name>A0A0H2RH56_9AGAM</name>
<protein>
    <submittedName>
        <fullName evidence="3">Uncharacterized protein</fullName>
    </submittedName>
</protein>
<dbReference type="PANTHER" id="PTHR46579">
    <property type="entry name" value="F5/8 TYPE C DOMAIN-CONTAINING PROTEIN-RELATED"/>
    <property type="match status" value="1"/>
</dbReference>
<dbReference type="Proteomes" id="UP000053477">
    <property type="component" value="Unassembled WGS sequence"/>
</dbReference>
<dbReference type="Pfam" id="PF02992">
    <property type="entry name" value="Transposase_21"/>
    <property type="match status" value="1"/>
</dbReference>
<keyword evidence="4" id="KW-1185">Reference proteome</keyword>
<feature type="chain" id="PRO_5005201738" evidence="2">
    <location>
        <begin position="17"/>
        <end position="912"/>
    </location>
</feature>
<proteinExistence type="predicted"/>
<feature type="region of interest" description="Disordered" evidence="1">
    <location>
        <begin position="496"/>
        <end position="521"/>
    </location>
</feature>
<dbReference type="OrthoDB" id="3248986at2759"/>
<dbReference type="EMBL" id="KQ086643">
    <property type="protein sequence ID" value="KLO04216.1"/>
    <property type="molecule type" value="Genomic_DNA"/>
</dbReference>
<gene>
    <name evidence="3" type="ORF">SCHPADRAFT_947876</name>
</gene>
<feature type="region of interest" description="Disordered" evidence="1">
    <location>
        <begin position="539"/>
        <end position="560"/>
    </location>
</feature>
<organism evidence="3 4">
    <name type="scientific">Schizopora paradoxa</name>
    <dbReference type="NCBI Taxonomy" id="27342"/>
    <lineage>
        <taxon>Eukaryota</taxon>
        <taxon>Fungi</taxon>
        <taxon>Dikarya</taxon>
        <taxon>Basidiomycota</taxon>
        <taxon>Agaricomycotina</taxon>
        <taxon>Agaricomycetes</taxon>
        <taxon>Hymenochaetales</taxon>
        <taxon>Schizoporaceae</taxon>
        <taxon>Schizopora</taxon>
    </lineage>
</organism>
<evidence type="ECO:0000313" key="3">
    <source>
        <dbReference type="EMBL" id="KLO04216.1"/>
    </source>
</evidence>
<feature type="signal peptide" evidence="2">
    <location>
        <begin position="1"/>
        <end position="16"/>
    </location>
</feature>
<evidence type="ECO:0000256" key="2">
    <source>
        <dbReference type="SAM" id="SignalP"/>
    </source>
</evidence>
<evidence type="ECO:0000256" key="1">
    <source>
        <dbReference type="SAM" id="MobiDB-lite"/>
    </source>
</evidence>